<proteinExistence type="predicted"/>
<evidence type="ECO:0000313" key="2">
    <source>
        <dbReference type="Proteomes" id="UP000578077"/>
    </source>
</evidence>
<accession>A0A841EA35</accession>
<keyword evidence="2" id="KW-1185">Reference proteome</keyword>
<dbReference type="AlphaFoldDB" id="A0A841EA35"/>
<comment type="caution">
    <text evidence="1">The sequence shown here is derived from an EMBL/GenBank/DDBJ whole genome shotgun (WGS) entry which is preliminary data.</text>
</comment>
<gene>
    <name evidence="1" type="ORF">HNR25_003736</name>
</gene>
<evidence type="ECO:0000313" key="1">
    <source>
        <dbReference type="EMBL" id="MBB5999985.1"/>
    </source>
</evidence>
<organism evidence="1 2">
    <name type="scientific">Streptomonospora salina</name>
    <dbReference type="NCBI Taxonomy" id="104205"/>
    <lineage>
        <taxon>Bacteria</taxon>
        <taxon>Bacillati</taxon>
        <taxon>Actinomycetota</taxon>
        <taxon>Actinomycetes</taxon>
        <taxon>Streptosporangiales</taxon>
        <taxon>Nocardiopsidaceae</taxon>
        <taxon>Streptomonospora</taxon>
    </lineage>
</organism>
<dbReference type="Proteomes" id="UP000578077">
    <property type="component" value="Unassembled WGS sequence"/>
</dbReference>
<reference evidence="1 2" key="1">
    <citation type="submission" date="2020-08" db="EMBL/GenBank/DDBJ databases">
        <title>Sequencing the genomes of 1000 actinobacteria strains.</title>
        <authorList>
            <person name="Klenk H.-P."/>
        </authorList>
    </citation>
    <scope>NUCLEOTIDE SEQUENCE [LARGE SCALE GENOMIC DNA]</scope>
    <source>
        <strain evidence="1 2">DSM 44593</strain>
    </source>
</reference>
<name>A0A841EA35_9ACTN</name>
<sequence>MSDAVPLTLLLAKMDTFPVALPKLLRAADRARVPGTWNA</sequence>
<protein>
    <submittedName>
        <fullName evidence="1">Uncharacterized protein</fullName>
    </submittedName>
</protein>
<dbReference type="EMBL" id="JACHLY010000001">
    <property type="protein sequence ID" value="MBB5999985.1"/>
    <property type="molecule type" value="Genomic_DNA"/>
</dbReference>